<organism evidence="2 3">
    <name type="scientific">Ditylenchus destructor</name>
    <dbReference type="NCBI Taxonomy" id="166010"/>
    <lineage>
        <taxon>Eukaryota</taxon>
        <taxon>Metazoa</taxon>
        <taxon>Ecdysozoa</taxon>
        <taxon>Nematoda</taxon>
        <taxon>Chromadorea</taxon>
        <taxon>Rhabditida</taxon>
        <taxon>Tylenchina</taxon>
        <taxon>Tylenchomorpha</taxon>
        <taxon>Sphaerularioidea</taxon>
        <taxon>Anguinidae</taxon>
        <taxon>Anguininae</taxon>
        <taxon>Ditylenchus</taxon>
    </lineage>
</organism>
<keyword evidence="3" id="KW-1185">Reference proteome</keyword>
<gene>
    <name evidence="2" type="ORF">DdX_00760</name>
</gene>
<evidence type="ECO:0000256" key="1">
    <source>
        <dbReference type="SAM" id="MobiDB-lite"/>
    </source>
</evidence>
<comment type="caution">
    <text evidence="2">The sequence shown here is derived from an EMBL/GenBank/DDBJ whole genome shotgun (WGS) entry which is preliminary data.</text>
</comment>
<name>A0AAD4NHM6_9BILA</name>
<proteinExistence type="predicted"/>
<evidence type="ECO:0000313" key="2">
    <source>
        <dbReference type="EMBL" id="KAI1728567.1"/>
    </source>
</evidence>
<feature type="region of interest" description="Disordered" evidence="1">
    <location>
        <begin position="1"/>
        <end position="106"/>
    </location>
</feature>
<accession>A0AAD4NHM6</accession>
<dbReference type="EMBL" id="JAKKPZ010000001">
    <property type="protein sequence ID" value="KAI1728567.1"/>
    <property type="molecule type" value="Genomic_DNA"/>
</dbReference>
<evidence type="ECO:0000313" key="3">
    <source>
        <dbReference type="Proteomes" id="UP001201812"/>
    </source>
</evidence>
<dbReference type="AlphaFoldDB" id="A0AAD4NHM6"/>
<feature type="compositionally biased region" description="Polar residues" evidence="1">
    <location>
        <begin position="28"/>
        <end position="47"/>
    </location>
</feature>
<dbReference type="Proteomes" id="UP001201812">
    <property type="component" value="Unassembled WGS sequence"/>
</dbReference>
<feature type="compositionally biased region" description="Low complexity" evidence="1">
    <location>
        <begin position="88"/>
        <end position="98"/>
    </location>
</feature>
<protein>
    <submittedName>
        <fullName evidence="2">Uncharacterized protein</fullName>
    </submittedName>
</protein>
<sequence length="106" mass="11308">MNVMGRTIPGSVPTSSDGHSPDGDERPSTISQNSNMQQRSSTASTVFNRLKRSTRVSPRPLSDQPDTQSIPPSPPKGDADRHGSAHPSRQSTGSSTSSKHQRDSVV</sequence>
<reference evidence="2" key="1">
    <citation type="submission" date="2022-01" db="EMBL/GenBank/DDBJ databases">
        <title>Genome Sequence Resource for Two Populations of Ditylenchus destructor, the Migratory Endoparasitic Phytonematode.</title>
        <authorList>
            <person name="Zhang H."/>
            <person name="Lin R."/>
            <person name="Xie B."/>
        </authorList>
    </citation>
    <scope>NUCLEOTIDE SEQUENCE</scope>
    <source>
        <strain evidence="2">BazhouSP</strain>
    </source>
</reference>